<reference evidence="9" key="2">
    <citation type="submission" date="2021-04" db="EMBL/GenBank/DDBJ databases">
        <authorList>
            <person name="Gilroy R."/>
        </authorList>
    </citation>
    <scope>NUCLEOTIDE SEQUENCE</scope>
    <source>
        <strain evidence="9">1282</strain>
    </source>
</reference>
<dbReference type="Gene3D" id="1.10.3720.10">
    <property type="entry name" value="MetI-like"/>
    <property type="match status" value="1"/>
</dbReference>
<accession>A0A9D1YD88</accession>
<keyword evidence="5 7" id="KW-1133">Transmembrane helix</keyword>
<proteinExistence type="inferred from homology"/>
<keyword evidence="4 7" id="KW-0812">Transmembrane</keyword>
<evidence type="ECO:0000313" key="10">
    <source>
        <dbReference type="Proteomes" id="UP000823915"/>
    </source>
</evidence>
<keyword evidence="2 7" id="KW-0813">Transport</keyword>
<dbReference type="Proteomes" id="UP000823915">
    <property type="component" value="Unassembled WGS sequence"/>
</dbReference>
<dbReference type="InterPro" id="IPR000515">
    <property type="entry name" value="MetI-like"/>
</dbReference>
<feature type="transmembrane region" description="Helical" evidence="7">
    <location>
        <begin position="68"/>
        <end position="89"/>
    </location>
</feature>
<dbReference type="AlphaFoldDB" id="A0A9D1YD88"/>
<dbReference type="CDD" id="cd06261">
    <property type="entry name" value="TM_PBP2"/>
    <property type="match status" value="1"/>
</dbReference>
<dbReference type="PANTHER" id="PTHR30193">
    <property type="entry name" value="ABC TRANSPORTER PERMEASE PROTEIN"/>
    <property type="match status" value="1"/>
</dbReference>
<dbReference type="SUPFAM" id="SSF161098">
    <property type="entry name" value="MetI-like"/>
    <property type="match status" value="1"/>
</dbReference>
<evidence type="ECO:0000256" key="4">
    <source>
        <dbReference type="ARBA" id="ARBA00022692"/>
    </source>
</evidence>
<evidence type="ECO:0000259" key="8">
    <source>
        <dbReference type="PROSITE" id="PS50928"/>
    </source>
</evidence>
<evidence type="ECO:0000256" key="7">
    <source>
        <dbReference type="RuleBase" id="RU363032"/>
    </source>
</evidence>
<evidence type="ECO:0000256" key="6">
    <source>
        <dbReference type="ARBA" id="ARBA00023136"/>
    </source>
</evidence>
<comment type="caution">
    <text evidence="9">The sequence shown here is derived from an EMBL/GenBank/DDBJ whole genome shotgun (WGS) entry which is preliminary data.</text>
</comment>
<feature type="transmembrane region" description="Helical" evidence="7">
    <location>
        <begin position="164"/>
        <end position="186"/>
    </location>
</feature>
<feature type="transmembrane region" description="Helical" evidence="7">
    <location>
        <begin position="118"/>
        <end position="143"/>
    </location>
</feature>
<dbReference type="GO" id="GO:0005886">
    <property type="term" value="C:plasma membrane"/>
    <property type="evidence" value="ECO:0007669"/>
    <property type="project" value="UniProtKB-SubCell"/>
</dbReference>
<keyword evidence="3" id="KW-1003">Cell membrane</keyword>
<dbReference type="PROSITE" id="PS50928">
    <property type="entry name" value="ABC_TM1"/>
    <property type="match status" value="1"/>
</dbReference>
<comment type="subcellular location">
    <subcellularLocation>
        <location evidence="1 7">Cell membrane</location>
        <topology evidence="1 7">Multi-pass membrane protein</topology>
    </subcellularLocation>
</comment>
<evidence type="ECO:0000256" key="5">
    <source>
        <dbReference type="ARBA" id="ARBA00022989"/>
    </source>
</evidence>
<evidence type="ECO:0000256" key="1">
    <source>
        <dbReference type="ARBA" id="ARBA00004651"/>
    </source>
</evidence>
<comment type="similarity">
    <text evidence="7">Belongs to the binding-protein-dependent transport system permease family.</text>
</comment>
<feature type="transmembrane region" description="Helical" evidence="7">
    <location>
        <begin position="228"/>
        <end position="247"/>
    </location>
</feature>
<gene>
    <name evidence="9" type="ORF">H9838_05195</name>
</gene>
<dbReference type="PANTHER" id="PTHR30193:SF37">
    <property type="entry name" value="INNER MEMBRANE ABC TRANSPORTER PERMEASE PROTEIN YCJO"/>
    <property type="match status" value="1"/>
</dbReference>
<dbReference type="Pfam" id="PF00528">
    <property type="entry name" value="BPD_transp_1"/>
    <property type="match status" value="1"/>
</dbReference>
<evidence type="ECO:0000256" key="2">
    <source>
        <dbReference type="ARBA" id="ARBA00022448"/>
    </source>
</evidence>
<feature type="domain" description="ABC transmembrane type-1" evidence="8">
    <location>
        <begin position="31"/>
        <end position="245"/>
    </location>
</feature>
<dbReference type="InterPro" id="IPR035906">
    <property type="entry name" value="MetI-like_sf"/>
</dbReference>
<evidence type="ECO:0000313" key="9">
    <source>
        <dbReference type="EMBL" id="HIY26557.1"/>
    </source>
</evidence>
<reference evidence="9" key="1">
    <citation type="journal article" date="2021" name="PeerJ">
        <title>Extensive microbial diversity within the chicken gut microbiome revealed by metagenomics and culture.</title>
        <authorList>
            <person name="Gilroy R."/>
            <person name="Ravi A."/>
            <person name="Getino M."/>
            <person name="Pursley I."/>
            <person name="Horton D.L."/>
            <person name="Alikhan N.F."/>
            <person name="Baker D."/>
            <person name="Gharbi K."/>
            <person name="Hall N."/>
            <person name="Watson M."/>
            <person name="Adriaenssens E.M."/>
            <person name="Foster-Nyarko E."/>
            <person name="Jarju S."/>
            <person name="Secka A."/>
            <person name="Antonio M."/>
            <person name="Oren A."/>
            <person name="Chaudhuri R.R."/>
            <person name="La Ragione R."/>
            <person name="Hildebrand F."/>
            <person name="Pallen M.J."/>
        </authorList>
    </citation>
    <scope>NUCLEOTIDE SEQUENCE</scope>
    <source>
        <strain evidence="9">1282</strain>
    </source>
</reference>
<dbReference type="EMBL" id="DXDU01000088">
    <property type="protein sequence ID" value="HIY26557.1"/>
    <property type="molecule type" value="Genomic_DNA"/>
</dbReference>
<evidence type="ECO:0000256" key="3">
    <source>
        <dbReference type="ARBA" id="ARBA00022475"/>
    </source>
</evidence>
<dbReference type="InterPro" id="IPR051393">
    <property type="entry name" value="ABC_transporter_permease"/>
</dbReference>
<keyword evidence="6 7" id="KW-0472">Membrane</keyword>
<feature type="non-terminal residue" evidence="9">
    <location>
        <position position="1"/>
    </location>
</feature>
<name>A0A9D1YD88_9FIRM</name>
<dbReference type="GO" id="GO:0055085">
    <property type="term" value="P:transmembrane transport"/>
    <property type="evidence" value="ECO:0007669"/>
    <property type="project" value="InterPro"/>
</dbReference>
<sequence>YSLYYALIDNMGSQEFVGLKNFSDTLTNSLFQSAAFNSAVFMVISVPLGMALALVLSLCLQKMKRGRVAATMVLLLPLVVPSGTIVYFWKVLFDSNGLVNELLLQLGLSHQWVSQNQWHMAILVVIFLWKNVSYNIVLFWSGLNWIPKTYYEQMELEGAGPWTQFWNVTWIYLSPTTFVVLLMSIVNNFKVFKEVYMLYGAYPDPDIYMLQHYMNNQFLSLNMQKLSSAAYILFLVIGILLLIVFYAQKRVTDAYQ</sequence>
<protein>
    <submittedName>
        <fullName evidence="9">Sugar ABC transporter permease</fullName>
    </submittedName>
</protein>
<feature type="transmembrane region" description="Helical" evidence="7">
    <location>
        <begin position="34"/>
        <end position="56"/>
    </location>
</feature>
<organism evidence="9 10">
    <name type="scientific">Candidatus Acutalibacter pullistercoris</name>
    <dbReference type="NCBI Taxonomy" id="2838418"/>
    <lineage>
        <taxon>Bacteria</taxon>
        <taxon>Bacillati</taxon>
        <taxon>Bacillota</taxon>
        <taxon>Clostridia</taxon>
        <taxon>Eubacteriales</taxon>
        <taxon>Acutalibacteraceae</taxon>
        <taxon>Acutalibacter</taxon>
    </lineage>
</organism>